<feature type="compositionally biased region" description="Polar residues" evidence="1">
    <location>
        <begin position="309"/>
        <end position="322"/>
    </location>
</feature>
<gene>
    <name evidence="2" type="ORF">PREDATOR_3</name>
</gene>
<proteinExistence type="predicted"/>
<sequence length="439" mass="49228">MGSRTLSTYLQKDLDQIAAPPDGDLVFIDLIGFEVPSFVDPRYDLVQPGQVAKRPRLNHHVPLAYRGPFRPEDLPERSLWTGETNEEGLCVCTGKKKDGLPCRAEAQNRSQFCGMHGGALHPADKKMTKLPSGILPDIAQARKLTRSQKVMMEIIPVDELGDDEIQGLFVYDDDGRKVKSRKLTEKIHSAMVKEMMTRSQDYMQTALPSMLGVIKGIAEDPLNEAGDRLKAAVWMAERSIGKTPDVVIHGKTDAPYEQIFTSLETTSRDDYRRSLESGNIIEGEVVEDGNHGSTDSDSDGTRNDESGDYRSSLQSEDYTYSRSDLDEQGSDESDGNADSDEDELDPSERRARDIAERRLQLKRQRERRDQMQKAKNRRFTARMSGMLQVDDVPWMIEWKPTGKQGYFCAKLWPPDAITPDIADRIATAEAITDNGNVLA</sequence>
<feature type="compositionally biased region" description="Basic and acidic residues" evidence="1">
    <location>
        <begin position="299"/>
        <end position="308"/>
    </location>
</feature>
<feature type="region of interest" description="Disordered" evidence="1">
    <location>
        <begin position="279"/>
        <end position="353"/>
    </location>
</feature>
<accession>B3VM30</accession>
<organism evidence="2 3">
    <name type="scientific">Mycobacterium phage Predator</name>
    <dbReference type="NCBI Taxonomy" id="543153"/>
    <lineage>
        <taxon>Viruses</taxon>
        <taxon>Duplodnaviria</taxon>
        <taxon>Heunggongvirae</taxon>
        <taxon>Uroviricota</taxon>
        <taxon>Caudoviricetes</taxon>
        <taxon>Predatorvirus</taxon>
        <taxon>Predatorvirus predator</taxon>
    </lineage>
</organism>
<dbReference type="OrthoDB" id="15534at10239"/>
<feature type="compositionally biased region" description="Acidic residues" evidence="1">
    <location>
        <begin position="326"/>
        <end position="345"/>
    </location>
</feature>
<protein>
    <submittedName>
        <fullName evidence="2">Uncharacterized protein</fullName>
    </submittedName>
</protein>
<evidence type="ECO:0000313" key="3">
    <source>
        <dbReference type="Proteomes" id="UP000000621"/>
    </source>
</evidence>
<evidence type="ECO:0000256" key="1">
    <source>
        <dbReference type="SAM" id="MobiDB-lite"/>
    </source>
</evidence>
<dbReference type="Proteomes" id="UP000000621">
    <property type="component" value="Segment"/>
</dbReference>
<evidence type="ECO:0000313" key="2">
    <source>
        <dbReference type="EMBL" id="ACF05100.1"/>
    </source>
</evidence>
<dbReference type="KEGG" id="vg:6450084"/>
<dbReference type="RefSeq" id="YP_002003361.1">
    <property type="nucleotide sequence ID" value="NC_011039.1"/>
</dbReference>
<name>B3VM30_9CAUD</name>
<dbReference type="EMBL" id="EU770222">
    <property type="protein sequence ID" value="ACF05100.1"/>
    <property type="molecule type" value="Genomic_DNA"/>
</dbReference>
<reference evidence="2 3" key="1">
    <citation type="submission" date="2008-05" db="EMBL/GenBank/DDBJ databases">
        <authorList>
            <person name="Weber R.J."/>
            <person name="Jacobs-Sera D."/>
            <person name="Houtz J."/>
            <person name="Hendrix R.W."/>
            <person name="Hatfull G.H."/>
        </authorList>
    </citation>
    <scope>NUCLEOTIDE SEQUENCE [LARGE SCALE GENOMIC DNA]</scope>
</reference>
<keyword evidence="3" id="KW-1185">Reference proteome</keyword>